<proteinExistence type="predicted"/>
<gene>
    <name evidence="1" type="ORF">SAMN04488696_0333</name>
</gene>
<organism evidence="1 2">
    <name type="scientific">Methanolobus profundi</name>
    <dbReference type="NCBI Taxonomy" id="487685"/>
    <lineage>
        <taxon>Archaea</taxon>
        <taxon>Methanobacteriati</taxon>
        <taxon>Methanobacteriota</taxon>
        <taxon>Stenosarchaea group</taxon>
        <taxon>Methanomicrobia</taxon>
        <taxon>Methanosarcinales</taxon>
        <taxon>Methanosarcinaceae</taxon>
        <taxon>Methanolobus</taxon>
    </lineage>
</organism>
<name>A0A1I4NZ60_9EURY</name>
<evidence type="ECO:0000313" key="1">
    <source>
        <dbReference type="EMBL" id="SFM20403.1"/>
    </source>
</evidence>
<dbReference type="OrthoDB" id="142781at2157"/>
<sequence>MKRTTSILLAGMLIAAIAGIGIVSAAVDDTDETFFGQMSRWAGHGMMYASGYANGYGYADCPVYGSYAADGTTVEIEVETADEAIALAESVIDEDVEDIYQMNRWWVFTYTEDDTTKQGRIDAYTGEVIEDFYTSSSYQGQYYQGGRGMRGGSYGGYGGCGGAGYRY</sequence>
<reference evidence="2" key="1">
    <citation type="submission" date="2016-10" db="EMBL/GenBank/DDBJ databases">
        <authorList>
            <person name="Varghese N."/>
            <person name="Submissions S."/>
        </authorList>
    </citation>
    <scope>NUCLEOTIDE SEQUENCE [LARGE SCALE GENOMIC DNA]</scope>
    <source>
        <strain evidence="2">Mob M</strain>
    </source>
</reference>
<accession>A0A1I4NZ60</accession>
<protein>
    <recommendedName>
        <fullName evidence="3">Peptidase propeptide and YPEB domain-containing protein</fullName>
    </recommendedName>
</protein>
<evidence type="ECO:0000313" key="2">
    <source>
        <dbReference type="Proteomes" id="UP000198535"/>
    </source>
</evidence>
<dbReference type="AlphaFoldDB" id="A0A1I4NZ60"/>
<dbReference type="Proteomes" id="UP000198535">
    <property type="component" value="Unassembled WGS sequence"/>
</dbReference>
<evidence type="ECO:0008006" key="3">
    <source>
        <dbReference type="Google" id="ProtNLM"/>
    </source>
</evidence>
<dbReference type="RefSeq" id="WP_091932299.1">
    <property type="nucleotide sequence ID" value="NZ_FOUJ01000001.1"/>
</dbReference>
<keyword evidence="2" id="KW-1185">Reference proteome</keyword>
<dbReference type="EMBL" id="FOUJ01000001">
    <property type="protein sequence ID" value="SFM20403.1"/>
    <property type="molecule type" value="Genomic_DNA"/>
</dbReference>
<dbReference type="STRING" id="487685.SAMN04488696_0333"/>